<keyword evidence="3" id="KW-1185">Reference proteome</keyword>
<proteinExistence type="predicted"/>
<dbReference type="AlphaFoldDB" id="A0A9N7YDF6"/>
<accession>A0A9N7YDF6</accession>
<feature type="compositionally biased region" description="Basic and acidic residues" evidence="1">
    <location>
        <begin position="1"/>
        <end position="27"/>
    </location>
</feature>
<reference evidence="2" key="1">
    <citation type="submission" date="2020-03" db="EMBL/GenBank/DDBJ databases">
        <authorList>
            <person name="Weist P."/>
        </authorList>
    </citation>
    <scope>NUCLEOTIDE SEQUENCE</scope>
</reference>
<evidence type="ECO:0000313" key="3">
    <source>
        <dbReference type="Proteomes" id="UP001153269"/>
    </source>
</evidence>
<name>A0A9N7YDF6_PLEPL</name>
<gene>
    <name evidence="2" type="ORF">PLEPLA_LOCUS8134</name>
</gene>
<evidence type="ECO:0000256" key="1">
    <source>
        <dbReference type="SAM" id="MobiDB-lite"/>
    </source>
</evidence>
<evidence type="ECO:0000313" key="2">
    <source>
        <dbReference type="EMBL" id="CAB1420259.1"/>
    </source>
</evidence>
<sequence length="294" mass="31208">MARGQRERERERGEVEGERGIGRERGRVSRGAGDGPWWMMGGATVVGETTINAQRLPERSEGGRTTPETHGVELRGEKNNKATSSTSASGEKDTEEEEGEEEGDDPPPCTASPTRPIHPAPGATPGVCAAGEPRAPLGNPPTLTSVAIKRCALNLGGDPPCAFDATSGSWFFHSGNSSDSGSGNNPDNGLGADRLSRHLVISSQDVTDRRLVCTGKRETESGISRLYPRRLPPPTPSKRLSSGARISCSLEPAHWCHSRPVVADVPLPAFVPFTQTPCQYPSGSTVNGHLPPQH</sequence>
<comment type="caution">
    <text evidence="2">The sequence shown here is derived from an EMBL/GenBank/DDBJ whole genome shotgun (WGS) entry which is preliminary data.</text>
</comment>
<feature type="compositionally biased region" description="Basic and acidic residues" evidence="1">
    <location>
        <begin position="70"/>
        <end position="80"/>
    </location>
</feature>
<feature type="compositionally biased region" description="Acidic residues" evidence="1">
    <location>
        <begin position="93"/>
        <end position="105"/>
    </location>
</feature>
<protein>
    <submittedName>
        <fullName evidence="2">Uncharacterized protein</fullName>
    </submittedName>
</protein>
<dbReference type="EMBL" id="CADEAL010000445">
    <property type="protein sequence ID" value="CAB1420259.1"/>
    <property type="molecule type" value="Genomic_DNA"/>
</dbReference>
<organism evidence="2 3">
    <name type="scientific">Pleuronectes platessa</name>
    <name type="common">European plaice</name>
    <dbReference type="NCBI Taxonomy" id="8262"/>
    <lineage>
        <taxon>Eukaryota</taxon>
        <taxon>Metazoa</taxon>
        <taxon>Chordata</taxon>
        <taxon>Craniata</taxon>
        <taxon>Vertebrata</taxon>
        <taxon>Euteleostomi</taxon>
        <taxon>Actinopterygii</taxon>
        <taxon>Neopterygii</taxon>
        <taxon>Teleostei</taxon>
        <taxon>Neoteleostei</taxon>
        <taxon>Acanthomorphata</taxon>
        <taxon>Carangaria</taxon>
        <taxon>Pleuronectiformes</taxon>
        <taxon>Pleuronectoidei</taxon>
        <taxon>Pleuronectidae</taxon>
        <taxon>Pleuronectes</taxon>
    </lineage>
</organism>
<feature type="region of interest" description="Disordered" evidence="1">
    <location>
        <begin position="1"/>
        <end position="134"/>
    </location>
</feature>
<dbReference type="Proteomes" id="UP001153269">
    <property type="component" value="Unassembled WGS sequence"/>
</dbReference>